<protein>
    <submittedName>
        <fullName evidence="1">Uncharacterized protein</fullName>
    </submittedName>
</protein>
<dbReference type="Pfam" id="PF18937">
    <property type="entry name" value="DUF5685"/>
    <property type="match status" value="1"/>
</dbReference>
<proteinExistence type="predicted"/>
<reference evidence="1 2" key="1">
    <citation type="submission" date="2020-12" db="EMBL/GenBank/DDBJ databases">
        <title>Whole genome sequences of gut porcine anaerobes.</title>
        <authorList>
            <person name="Kubasova T."/>
            <person name="Jahodarova E."/>
            <person name="Rychlik I."/>
        </authorList>
    </citation>
    <scope>NUCLEOTIDE SEQUENCE [LARGE SCALE GENOMIC DNA]</scope>
    <source>
        <strain evidence="1 2">An867</strain>
    </source>
</reference>
<dbReference type="RefSeq" id="WP_235322503.1">
    <property type="nucleotide sequence ID" value="NZ_JAFBIT010000001.1"/>
</dbReference>
<accession>A0ABS9CL23</accession>
<name>A0ABS9CL23_9FIRM</name>
<dbReference type="InterPro" id="IPR043740">
    <property type="entry name" value="DUF5685"/>
</dbReference>
<sequence>MFGYVRPFKGELLVKEYDAYKGVYCQLCRAIGDHYGALARLALSYDCTFYALLALNQKNASVRAEKKRCTCNLMKKCTYVCPANGDGYSEACFHKAAALCVIMTVHKLRDNIEDESFFKGLAARLLCGLSGRAMKKASADYPFMAEAVQRMMDAQHAAEHAERVSIDACSAPTAELLETLCQELGETEADKAVLGQLGYFLGRWVYIMDAADDLPEDLRKKNFNPFVEKLGLSAYLGGDLPQEQRDAADRECNAVLNGSLARMRPAVNLLPEGEFTGIIENILNLGLPEMQREILFLHIKEKKHGRSV</sequence>
<dbReference type="Proteomes" id="UP001299220">
    <property type="component" value="Unassembled WGS sequence"/>
</dbReference>
<keyword evidence="2" id="KW-1185">Reference proteome</keyword>
<comment type="caution">
    <text evidence="1">The sequence shown here is derived from an EMBL/GenBank/DDBJ whole genome shotgun (WGS) entry which is preliminary data.</text>
</comment>
<evidence type="ECO:0000313" key="1">
    <source>
        <dbReference type="EMBL" id="MCF2651490.1"/>
    </source>
</evidence>
<organism evidence="1 2">
    <name type="scientific">Anaeromassilibacillus senegalensis</name>
    <dbReference type="NCBI Taxonomy" id="1673717"/>
    <lineage>
        <taxon>Bacteria</taxon>
        <taxon>Bacillati</taxon>
        <taxon>Bacillota</taxon>
        <taxon>Clostridia</taxon>
        <taxon>Eubacteriales</taxon>
        <taxon>Acutalibacteraceae</taxon>
        <taxon>Anaeromassilibacillus</taxon>
    </lineage>
</organism>
<evidence type="ECO:0000313" key="2">
    <source>
        <dbReference type="Proteomes" id="UP001299220"/>
    </source>
</evidence>
<gene>
    <name evidence="1" type="ORF">JQM67_02565</name>
</gene>
<dbReference type="EMBL" id="JAFBIT010000001">
    <property type="protein sequence ID" value="MCF2651490.1"/>
    <property type="molecule type" value="Genomic_DNA"/>
</dbReference>